<evidence type="ECO:0000256" key="7">
    <source>
        <dbReference type="ARBA" id="ARBA00022985"/>
    </source>
</evidence>
<organism evidence="13 14">
    <name type="scientific">Comamonas endophytica</name>
    <dbReference type="NCBI Taxonomy" id="2949090"/>
    <lineage>
        <taxon>Bacteria</taxon>
        <taxon>Pseudomonadati</taxon>
        <taxon>Pseudomonadota</taxon>
        <taxon>Betaproteobacteria</taxon>
        <taxon>Burkholderiales</taxon>
        <taxon>Comamonadaceae</taxon>
        <taxon>Comamonas</taxon>
    </lineage>
</organism>
<feature type="domain" description="EamA" evidence="12">
    <location>
        <begin position="149"/>
        <end position="284"/>
    </location>
</feature>
<evidence type="ECO:0000256" key="2">
    <source>
        <dbReference type="ARBA" id="ARBA00022475"/>
    </source>
</evidence>
<dbReference type="RefSeq" id="WP_231044778.1">
    <property type="nucleotide sequence ID" value="NZ_CP106882.1"/>
</dbReference>
<proteinExistence type="predicted"/>
<reference evidence="13" key="1">
    <citation type="submission" date="2022-09" db="EMBL/GenBank/DDBJ databases">
        <title>The complete genome of Acidovorax sp. 5MLIR.</title>
        <authorList>
            <person name="Liu L."/>
            <person name="Yue J."/>
            <person name="Yang F."/>
            <person name="Yuan J."/>
            <person name="Li L."/>
        </authorList>
    </citation>
    <scope>NUCLEOTIDE SEQUENCE</scope>
    <source>
        <strain evidence="13">5MLIR</strain>
        <plasmid evidence="13">unnamed1</plasmid>
    </source>
</reference>
<accession>A0ABY6GGB7</accession>
<dbReference type="InterPro" id="IPR037185">
    <property type="entry name" value="EmrE-like"/>
</dbReference>
<gene>
    <name evidence="13" type="ORF">M9799_19505</name>
</gene>
<dbReference type="Pfam" id="PF00892">
    <property type="entry name" value="EamA"/>
    <property type="match status" value="1"/>
</dbReference>
<geneLocation type="plasmid" evidence="13 14">
    <name>unnamed1</name>
</geneLocation>
<dbReference type="InterPro" id="IPR000620">
    <property type="entry name" value="EamA_dom"/>
</dbReference>
<evidence type="ECO:0000256" key="3">
    <source>
        <dbReference type="ARBA" id="ARBA00022516"/>
    </source>
</evidence>
<dbReference type="InterPro" id="IPR000390">
    <property type="entry name" value="Small_drug/metabolite_transptr"/>
</dbReference>
<keyword evidence="8 11" id="KW-1133">Transmembrane helix</keyword>
<feature type="transmembrane region" description="Helical" evidence="11">
    <location>
        <begin position="269"/>
        <end position="287"/>
    </location>
</feature>
<dbReference type="Gene3D" id="1.10.3730.20">
    <property type="match status" value="2"/>
</dbReference>
<feature type="transmembrane region" description="Helical" evidence="11">
    <location>
        <begin position="117"/>
        <end position="137"/>
    </location>
</feature>
<keyword evidence="4" id="KW-0997">Cell inner membrane</keyword>
<keyword evidence="5" id="KW-0441">Lipid A biosynthesis</keyword>
<keyword evidence="2" id="KW-1003">Cell membrane</keyword>
<evidence type="ECO:0000256" key="9">
    <source>
        <dbReference type="ARBA" id="ARBA00023098"/>
    </source>
</evidence>
<protein>
    <submittedName>
        <fullName evidence="13">EamA family transporter</fullName>
    </submittedName>
</protein>
<dbReference type="EMBL" id="CP106882">
    <property type="protein sequence ID" value="UYG53552.1"/>
    <property type="molecule type" value="Genomic_DNA"/>
</dbReference>
<evidence type="ECO:0000256" key="10">
    <source>
        <dbReference type="ARBA" id="ARBA00023136"/>
    </source>
</evidence>
<keyword evidence="9" id="KW-0443">Lipid metabolism</keyword>
<evidence type="ECO:0000256" key="1">
    <source>
        <dbReference type="ARBA" id="ARBA00004651"/>
    </source>
</evidence>
<feature type="transmembrane region" description="Helical" evidence="11">
    <location>
        <begin position="6"/>
        <end position="24"/>
    </location>
</feature>
<keyword evidence="10 11" id="KW-0472">Membrane</keyword>
<keyword evidence="3" id="KW-0444">Lipid biosynthesis</keyword>
<feature type="transmembrane region" description="Helical" evidence="11">
    <location>
        <begin position="36"/>
        <end position="55"/>
    </location>
</feature>
<evidence type="ECO:0000259" key="12">
    <source>
        <dbReference type="Pfam" id="PF00892"/>
    </source>
</evidence>
<evidence type="ECO:0000313" key="13">
    <source>
        <dbReference type="EMBL" id="UYG53552.1"/>
    </source>
</evidence>
<sequence length="288" mass="29574">MGVSLLLVSALLFAALLHAGWNALIKSGGEKSLDTALIPSLGVFLAVPAVFYLGLPPPAAWPFIAASSLVRIAYYAALAGAYRHGDLGLTYPIMRGSAPLLVALASAALGAPLSRQAWLGVVLLSAGVLLVGLARTGLDTAGAGNHRKALGFALANACIIASYTVIDSLGVRAAGDAFSYAAALFLFDGLPFMALVLWRAGPRRAEALAYLRARAALALIGTAASIGSYSIALWAMLHAPVALVAALRETSVVFAALIGTWVLRERFGWGRAAGTVLVVAGVAALRLS</sequence>
<feature type="transmembrane region" description="Helical" evidence="11">
    <location>
        <begin position="149"/>
        <end position="166"/>
    </location>
</feature>
<dbReference type="Proteomes" id="UP001162800">
    <property type="component" value="Plasmid unnamed1"/>
</dbReference>
<feature type="transmembrane region" description="Helical" evidence="11">
    <location>
        <begin position="61"/>
        <end position="81"/>
    </location>
</feature>
<feature type="transmembrane region" description="Helical" evidence="11">
    <location>
        <begin position="213"/>
        <end position="235"/>
    </location>
</feature>
<evidence type="ECO:0000313" key="14">
    <source>
        <dbReference type="Proteomes" id="UP001162800"/>
    </source>
</evidence>
<evidence type="ECO:0000256" key="11">
    <source>
        <dbReference type="SAM" id="Phobius"/>
    </source>
</evidence>
<name>A0ABY6GGB7_9BURK</name>
<feature type="transmembrane region" description="Helical" evidence="11">
    <location>
        <begin position="93"/>
        <end position="111"/>
    </location>
</feature>
<dbReference type="PANTHER" id="PTHR30561:SF9">
    <property type="entry name" value="4-AMINO-4-DEOXY-L-ARABINOSE-PHOSPHOUNDECAPRENOL FLIPPASE SUBUNIT ARNF-RELATED"/>
    <property type="match status" value="1"/>
</dbReference>
<feature type="transmembrane region" description="Helical" evidence="11">
    <location>
        <begin position="178"/>
        <end position="201"/>
    </location>
</feature>
<keyword evidence="7" id="KW-0448">Lipopolysaccharide biosynthesis</keyword>
<keyword evidence="13" id="KW-0614">Plasmid</keyword>
<evidence type="ECO:0000256" key="4">
    <source>
        <dbReference type="ARBA" id="ARBA00022519"/>
    </source>
</evidence>
<evidence type="ECO:0000256" key="8">
    <source>
        <dbReference type="ARBA" id="ARBA00022989"/>
    </source>
</evidence>
<feature type="transmembrane region" description="Helical" evidence="11">
    <location>
        <begin position="241"/>
        <end position="262"/>
    </location>
</feature>
<evidence type="ECO:0000256" key="5">
    <source>
        <dbReference type="ARBA" id="ARBA00022556"/>
    </source>
</evidence>
<keyword evidence="6 11" id="KW-0812">Transmembrane</keyword>
<evidence type="ECO:0000256" key="6">
    <source>
        <dbReference type="ARBA" id="ARBA00022692"/>
    </source>
</evidence>
<comment type="subcellular location">
    <subcellularLocation>
        <location evidence="1">Cell membrane</location>
        <topology evidence="1">Multi-pass membrane protein</topology>
    </subcellularLocation>
</comment>
<keyword evidence="14" id="KW-1185">Reference proteome</keyword>
<dbReference type="PANTHER" id="PTHR30561">
    <property type="entry name" value="SMR FAMILY PROTON-DEPENDENT DRUG EFFLUX TRANSPORTER SUGE"/>
    <property type="match status" value="1"/>
</dbReference>
<dbReference type="SUPFAM" id="SSF103481">
    <property type="entry name" value="Multidrug resistance efflux transporter EmrE"/>
    <property type="match status" value="2"/>
</dbReference>